<dbReference type="PANTHER" id="PTHR46364">
    <property type="entry name" value="OS08G0421900 PROTEIN"/>
    <property type="match status" value="1"/>
</dbReference>
<dbReference type="Proteomes" id="UP001237642">
    <property type="component" value="Unassembled WGS sequence"/>
</dbReference>
<sequence length="172" mass="19743">MPLYTIWDYHGGKDTPRVQVGTSSSNINYRDDDMYDAHDDDFEDSRDWILMKASESDKEPYVARIQKIKTDTGSAYTIEGKCIVHSLEDYTKLEDVGAEDYYSRFEYEVGSKEFTPDGVVVYCKCEMPYNQWRIAFKDPQAGVKPPGVWKTLLGVISQVRTTNNLQRFVGHG</sequence>
<gene>
    <name evidence="1" type="ORF">POM88_052577</name>
</gene>
<dbReference type="EMBL" id="JAUIZM010000013">
    <property type="protein sequence ID" value="KAK1353442.1"/>
    <property type="molecule type" value="Genomic_DNA"/>
</dbReference>
<comment type="caution">
    <text evidence="1">The sequence shown here is derived from an EMBL/GenBank/DDBJ whole genome shotgun (WGS) entry which is preliminary data.</text>
</comment>
<protein>
    <submittedName>
        <fullName evidence="1">Uncharacterized protein</fullName>
    </submittedName>
</protein>
<reference evidence="1" key="2">
    <citation type="submission" date="2023-05" db="EMBL/GenBank/DDBJ databases">
        <authorList>
            <person name="Schelkunov M.I."/>
        </authorList>
    </citation>
    <scope>NUCLEOTIDE SEQUENCE</scope>
    <source>
        <strain evidence="1">Hsosn_3</strain>
        <tissue evidence="1">Leaf</tissue>
    </source>
</reference>
<proteinExistence type="predicted"/>
<organism evidence="1 2">
    <name type="scientific">Heracleum sosnowskyi</name>
    <dbReference type="NCBI Taxonomy" id="360622"/>
    <lineage>
        <taxon>Eukaryota</taxon>
        <taxon>Viridiplantae</taxon>
        <taxon>Streptophyta</taxon>
        <taxon>Embryophyta</taxon>
        <taxon>Tracheophyta</taxon>
        <taxon>Spermatophyta</taxon>
        <taxon>Magnoliopsida</taxon>
        <taxon>eudicotyledons</taxon>
        <taxon>Gunneridae</taxon>
        <taxon>Pentapetalae</taxon>
        <taxon>asterids</taxon>
        <taxon>campanulids</taxon>
        <taxon>Apiales</taxon>
        <taxon>Apiaceae</taxon>
        <taxon>Apioideae</taxon>
        <taxon>apioid superclade</taxon>
        <taxon>Tordylieae</taxon>
        <taxon>Tordyliinae</taxon>
        <taxon>Heracleum</taxon>
    </lineage>
</organism>
<reference evidence="1" key="1">
    <citation type="submission" date="2023-02" db="EMBL/GenBank/DDBJ databases">
        <title>Genome of toxic invasive species Heracleum sosnowskyi carries increased number of genes despite the absence of recent whole-genome duplications.</title>
        <authorList>
            <person name="Schelkunov M."/>
            <person name="Shtratnikova V."/>
            <person name="Makarenko M."/>
            <person name="Klepikova A."/>
            <person name="Omelchenko D."/>
            <person name="Novikova G."/>
            <person name="Obukhova E."/>
            <person name="Bogdanov V."/>
            <person name="Penin A."/>
            <person name="Logacheva M."/>
        </authorList>
    </citation>
    <scope>NUCLEOTIDE SEQUENCE</scope>
    <source>
        <strain evidence="1">Hsosn_3</strain>
        <tissue evidence="1">Leaf</tissue>
    </source>
</reference>
<evidence type="ECO:0000313" key="2">
    <source>
        <dbReference type="Proteomes" id="UP001237642"/>
    </source>
</evidence>
<accession>A0AAD8GS98</accession>
<keyword evidence="2" id="KW-1185">Reference proteome</keyword>
<evidence type="ECO:0000313" key="1">
    <source>
        <dbReference type="EMBL" id="KAK1353442.1"/>
    </source>
</evidence>
<dbReference type="AlphaFoldDB" id="A0AAD8GS98"/>
<name>A0AAD8GS98_9APIA</name>